<dbReference type="EMBL" id="JBANAX010000696">
    <property type="protein sequence ID" value="KAL1197017.1"/>
    <property type="molecule type" value="Genomic_DNA"/>
</dbReference>
<accession>A0ABD0ZQX6</accession>
<protein>
    <submittedName>
        <fullName evidence="1">Uncharacterized protein</fullName>
    </submittedName>
</protein>
<reference evidence="1 2" key="1">
    <citation type="submission" date="2024-04" db="EMBL/GenBank/DDBJ databases">
        <title>Genome assembly C_amara_ONT_v2.</title>
        <authorList>
            <person name="Yant L."/>
            <person name="Moore C."/>
            <person name="Slenker M."/>
        </authorList>
    </citation>
    <scope>NUCLEOTIDE SEQUENCE [LARGE SCALE GENOMIC DNA]</scope>
    <source>
        <tissue evidence="1">Leaf</tissue>
    </source>
</reference>
<dbReference type="AlphaFoldDB" id="A0ABD0ZQX6"/>
<keyword evidence="2" id="KW-1185">Reference proteome</keyword>
<sequence length="127" mass="13787">MVMLMVLHFIIKKTYSEAARGSGLITDEDRIVYLLAFGLSSSDSLDKMLTVAARVLALNGSQSSVVVTRNSFTIVEDRVKIVKDDAKWQELLIKANKIDRASSSMSSAALQVDVQAEGAALDSMYGV</sequence>
<evidence type="ECO:0000313" key="2">
    <source>
        <dbReference type="Proteomes" id="UP001558713"/>
    </source>
</evidence>
<comment type="caution">
    <text evidence="1">The sequence shown here is derived from an EMBL/GenBank/DDBJ whole genome shotgun (WGS) entry which is preliminary data.</text>
</comment>
<dbReference type="Proteomes" id="UP001558713">
    <property type="component" value="Unassembled WGS sequence"/>
</dbReference>
<gene>
    <name evidence="1" type="ORF">V5N11_024812</name>
</gene>
<proteinExistence type="predicted"/>
<evidence type="ECO:0000313" key="1">
    <source>
        <dbReference type="EMBL" id="KAL1197017.1"/>
    </source>
</evidence>
<name>A0ABD0ZQX6_CARAN</name>
<organism evidence="1 2">
    <name type="scientific">Cardamine amara subsp. amara</name>
    <dbReference type="NCBI Taxonomy" id="228776"/>
    <lineage>
        <taxon>Eukaryota</taxon>
        <taxon>Viridiplantae</taxon>
        <taxon>Streptophyta</taxon>
        <taxon>Embryophyta</taxon>
        <taxon>Tracheophyta</taxon>
        <taxon>Spermatophyta</taxon>
        <taxon>Magnoliopsida</taxon>
        <taxon>eudicotyledons</taxon>
        <taxon>Gunneridae</taxon>
        <taxon>Pentapetalae</taxon>
        <taxon>rosids</taxon>
        <taxon>malvids</taxon>
        <taxon>Brassicales</taxon>
        <taxon>Brassicaceae</taxon>
        <taxon>Cardamineae</taxon>
        <taxon>Cardamine</taxon>
    </lineage>
</organism>